<accession>A0A109BNM3</accession>
<dbReference type="EMBL" id="LMTR01000026">
    <property type="protein sequence ID" value="KWT71297.1"/>
    <property type="molecule type" value="Genomic_DNA"/>
</dbReference>
<evidence type="ECO:0000313" key="1">
    <source>
        <dbReference type="EMBL" id="KWT71297.1"/>
    </source>
</evidence>
<evidence type="ECO:0000313" key="2">
    <source>
        <dbReference type="Proteomes" id="UP000059074"/>
    </source>
</evidence>
<proteinExistence type="predicted"/>
<dbReference type="AlphaFoldDB" id="A0A109BNM3"/>
<organism evidence="1 2">
    <name type="scientific">Hyphomicrobium sulfonivorans</name>
    <dbReference type="NCBI Taxonomy" id="121290"/>
    <lineage>
        <taxon>Bacteria</taxon>
        <taxon>Pseudomonadati</taxon>
        <taxon>Pseudomonadota</taxon>
        <taxon>Alphaproteobacteria</taxon>
        <taxon>Hyphomicrobiales</taxon>
        <taxon>Hyphomicrobiaceae</taxon>
        <taxon>Hyphomicrobium</taxon>
    </lineage>
</organism>
<reference evidence="1 2" key="1">
    <citation type="submission" date="2015-10" db="EMBL/GenBank/DDBJ databases">
        <title>Transcriptomic analysis of a linuron degrading triple-species bacterial consortium.</title>
        <authorList>
            <person name="Albers P."/>
        </authorList>
    </citation>
    <scope>NUCLEOTIDE SEQUENCE [LARGE SCALE GENOMIC DNA]</scope>
    <source>
        <strain evidence="1 2">WDL6</strain>
    </source>
</reference>
<dbReference type="RefSeq" id="WP_068459429.1">
    <property type="nucleotide sequence ID" value="NZ_JAEFBX010000002.1"/>
</dbReference>
<name>A0A109BNM3_HYPSL</name>
<dbReference type="PATRIC" id="fig|121290.4.peg.2578"/>
<gene>
    <name evidence="1" type="ORF">APY04_0548</name>
</gene>
<sequence length="93" mass="10439">MSQNIIVETRKKLDELEQRIHAARNSIGASGNFSAEAQKDWDDMVAKHSDIRRKLDAQPDHPVGVAEGLRYDVDTLSGAYEKWVAKIEGKFNA</sequence>
<protein>
    <submittedName>
        <fullName evidence="1">Uncharacterized protein</fullName>
    </submittedName>
</protein>
<dbReference type="Proteomes" id="UP000059074">
    <property type="component" value="Unassembled WGS sequence"/>
</dbReference>
<comment type="caution">
    <text evidence="1">The sequence shown here is derived from an EMBL/GenBank/DDBJ whole genome shotgun (WGS) entry which is preliminary data.</text>
</comment>
<dbReference type="OrthoDB" id="7933057at2"/>
<keyword evidence="2" id="KW-1185">Reference proteome</keyword>